<evidence type="ECO:0000313" key="1">
    <source>
        <dbReference type="EMBL" id="KAJ8685458.1"/>
    </source>
</evidence>
<reference evidence="1" key="1">
    <citation type="submission" date="2023-04" db="EMBL/GenBank/DDBJ databases">
        <title>A chromosome-level genome assembly of the parasitoid wasp Eretmocerus hayati.</title>
        <authorList>
            <person name="Zhong Y."/>
            <person name="Liu S."/>
            <person name="Liu Y."/>
        </authorList>
    </citation>
    <scope>NUCLEOTIDE SEQUENCE</scope>
    <source>
        <strain evidence="1">ZJU_SS_LIU_2023</strain>
    </source>
</reference>
<gene>
    <name evidence="1" type="ORF">QAD02_021251</name>
</gene>
<dbReference type="Proteomes" id="UP001239111">
    <property type="component" value="Chromosome 1"/>
</dbReference>
<comment type="caution">
    <text evidence="1">The sequence shown here is derived from an EMBL/GenBank/DDBJ whole genome shotgun (WGS) entry which is preliminary data.</text>
</comment>
<evidence type="ECO:0000313" key="2">
    <source>
        <dbReference type="Proteomes" id="UP001239111"/>
    </source>
</evidence>
<name>A0ACC2PQQ8_9HYME</name>
<organism evidence="1 2">
    <name type="scientific">Eretmocerus hayati</name>
    <dbReference type="NCBI Taxonomy" id="131215"/>
    <lineage>
        <taxon>Eukaryota</taxon>
        <taxon>Metazoa</taxon>
        <taxon>Ecdysozoa</taxon>
        <taxon>Arthropoda</taxon>
        <taxon>Hexapoda</taxon>
        <taxon>Insecta</taxon>
        <taxon>Pterygota</taxon>
        <taxon>Neoptera</taxon>
        <taxon>Endopterygota</taxon>
        <taxon>Hymenoptera</taxon>
        <taxon>Apocrita</taxon>
        <taxon>Proctotrupomorpha</taxon>
        <taxon>Chalcidoidea</taxon>
        <taxon>Aphelinidae</taxon>
        <taxon>Aphelininae</taxon>
        <taxon>Eretmocerus</taxon>
    </lineage>
</organism>
<accession>A0ACC2PQQ8</accession>
<dbReference type="EMBL" id="CM056741">
    <property type="protein sequence ID" value="KAJ8685458.1"/>
    <property type="molecule type" value="Genomic_DNA"/>
</dbReference>
<sequence>MGRKKEPSRRREKAIRFANRKRDKIQEVYQKNWIKLAVALRDENATSCTARQSEFREKVIANIDNLVDLDLSDDDLLPEEDDEIEEEGNCEGPVAPSVSQNDHVDEVIDFIVREGSHTSETQSCFTNENNLIQGITCIEEMSSSAQPVLVIPQNETDSTGGVQSNQGMTPIEEMSSSAHPVFVMLQNETDSIGGLQSSILKGSFMRIE</sequence>
<protein>
    <submittedName>
        <fullName evidence="1">Uncharacterized protein</fullName>
    </submittedName>
</protein>
<proteinExistence type="predicted"/>
<keyword evidence="2" id="KW-1185">Reference proteome</keyword>